<dbReference type="RefSeq" id="WP_012807889.1">
    <property type="nucleotide sequence ID" value="NZ_CP039375.1"/>
</dbReference>
<dbReference type="Proteomes" id="UP000297053">
    <property type="component" value="Chromosome"/>
</dbReference>
<evidence type="ECO:0000313" key="2">
    <source>
        <dbReference type="EMBL" id="QCD65042.1"/>
    </source>
</evidence>
<dbReference type="Pfam" id="PF00085">
    <property type="entry name" value="Thioredoxin"/>
    <property type="match status" value="1"/>
</dbReference>
<dbReference type="PANTHER" id="PTHR45663:SF11">
    <property type="entry name" value="GEO12009P1"/>
    <property type="match status" value="1"/>
</dbReference>
<dbReference type="GeneID" id="42178286"/>
<dbReference type="InterPro" id="IPR036249">
    <property type="entry name" value="Thioredoxin-like_sf"/>
</dbReference>
<reference evidence="2 3" key="1">
    <citation type="submission" date="2019-04" db="EMBL/GenBank/DDBJ databases">
        <title>Complete genome sequence of Arthrobacter sp. ZXY-2 associated with effective atrazine degradation and salt adaptation.</title>
        <authorList>
            <person name="Zhao X."/>
        </authorList>
    </citation>
    <scope>NUCLEOTIDE SEQUENCE [LARGE SCALE GENOMIC DNA]</scope>
    <source>
        <strain evidence="3">ZP60</strain>
    </source>
</reference>
<dbReference type="PANTHER" id="PTHR45663">
    <property type="entry name" value="GEO12009P1"/>
    <property type="match status" value="1"/>
</dbReference>
<feature type="domain" description="Thioredoxin" evidence="1">
    <location>
        <begin position="1"/>
        <end position="111"/>
    </location>
</feature>
<dbReference type="GO" id="GO:0015035">
    <property type="term" value="F:protein-disulfide reductase activity"/>
    <property type="evidence" value="ECO:0007669"/>
    <property type="project" value="TreeGrafter"/>
</dbReference>
<dbReference type="OMA" id="TKGCTLC"/>
<reference evidence="2 3" key="2">
    <citation type="submission" date="2019-04" db="EMBL/GenBank/DDBJ databases">
        <authorList>
            <person name="Yang S."/>
            <person name="Wei W."/>
        </authorList>
    </citation>
    <scope>NUCLEOTIDE SEQUENCE [LARGE SCALE GENOMIC DNA]</scope>
    <source>
        <strain evidence="3">ZP60</strain>
    </source>
</reference>
<evidence type="ECO:0000259" key="1">
    <source>
        <dbReference type="PROSITE" id="PS51352"/>
    </source>
</evidence>
<dbReference type="GO" id="GO:0005737">
    <property type="term" value="C:cytoplasm"/>
    <property type="evidence" value="ECO:0007669"/>
    <property type="project" value="TreeGrafter"/>
</dbReference>
<dbReference type="Gene3D" id="3.40.30.10">
    <property type="entry name" value="Glutaredoxin"/>
    <property type="match status" value="1"/>
</dbReference>
<dbReference type="KEGG" id="halz:E5139_05080"/>
<gene>
    <name evidence="2" type="ORF">E5139_05080</name>
</gene>
<dbReference type="EMBL" id="CP039375">
    <property type="protein sequence ID" value="QCD65042.1"/>
    <property type="molecule type" value="Genomic_DNA"/>
</dbReference>
<proteinExistence type="predicted"/>
<organism evidence="2 3">
    <name type="scientific">Halomicrobium mukohataei</name>
    <dbReference type="NCBI Taxonomy" id="57705"/>
    <lineage>
        <taxon>Archaea</taxon>
        <taxon>Methanobacteriati</taxon>
        <taxon>Methanobacteriota</taxon>
        <taxon>Stenosarchaea group</taxon>
        <taxon>Halobacteria</taxon>
        <taxon>Halobacteriales</taxon>
        <taxon>Haloarculaceae</taxon>
        <taxon>Halomicrobium</taxon>
    </lineage>
</organism>
<dbReference type="PROSITE" id="PS51352">
    <property type="entry name" value="THIOREDOXIN_2"/>
    <property type="match status" value="1"/>
</dbReference>
<dbReference type="InterPro" id="IPR013766">
    <property type="entry name" value="Thioredoxin_domain"/>
</dbReference>
<protein>
    <submittedName>
        <fullName evidence="2">Thioredoxin family protein</fullName>
    </submittedName>
</protein>
<dbReference type="SUPFAM" id="SSF52833">
    <property type="entry name" value="Thioredoxin-like"/>
    <property type="match status" value="1"/>
</dbReference>
<evidence type="ECO:0000313" key="3">
    <source>
        <dbReference type="Proteomes" id="UP000297053"/>
    </source>
</evidence>
<sequence>MSTETQPRPHLLDSKPALDDLIASEERLLVEFHTKGCSLCEAMAPVLDAVAKGTDATVATMNPRDDPVLVDEYDVRSVPKLLLFVDGELVETLEDGFVPVDDVRAFVTEAE</sequence>
<name>A0A4D6KCT2_9EURY</name>
<dbReference type="AlphaFoldDB" id="A0A4D6KCT2"/>
<dbReference type="CDD" id="cd02947">
    <property type="entry name" value="TRX_family"/>
    <property type="match status" value="1"/>
</dbReference>
<accession>A0A4D6KCT2</accession>